<keyword evidence="1" id="KW-0732">Signal</keyword>
<dbReference type="RefSeq" id="WP_341405888.1">
    <property type="nucleotide sequence ID" value="NZ_JBBUKT010000006.1"/>
</dbReference>
<feature type="chain" id="PRO_5046002497" description="EF-hand domain-containing protein" evidence="1">
    <location>
        <begin position="34"/>
        <end position="283"/>
    </location>
</feature>
<reference evidence="2 3" key="1">
    <citation type="submission" date="2024-04" db="EMBL/GenBank/DDBJ databases">
        <title>Luteolibacter sp. isolated from soil.</title>
        <authorList>
            <person name="An J."/>
        </authorList>
    </citation>
    <scope>NUCLEOTIDE SEQUENCE [LARGE SCALE GENOMIC DNA]</scope>
    <source>
        <strain evidence="2 3">Y139</strain>
    </source>
</reference>
<protein>
    <recommendedName>
        <fullName evidence="4">EF-hand domain-containing protein</fullName>
    </recommendedName>
</protein>
<evidence type="ECO:0000313" key="3">
    <source>
        <dbReference type="Proteomes" id="UP001371305"/>
    </source>
</evidence>
<dbReference type="InterPro" id="IPR018247">
    <property type="entry name" value="EF_Hand_1_Ca_BS"/>
</dbReference>
<keyword evidence="3" id="KW-1185">Reference proteome</keyword>
<proteinExistence type="predicted"/>
<accession>A0ABU9AXM7</accession>
<gene>
    <name evidence="2" type="ORF">WKV53_16580</name>
</gene>
<dbReference type="Proteomes" id="UP001371305">
    <property type="component" value="Unassembled WGS sequence"/>
</dbReference>
<dbReference type="EMBL" id="JBBUKT010000006">
    <property type="protein sequence ID" value="MEK7952130.1"/>
    <property type="molecule type" value="Genomic_DNA"/>
</dbReference>
<organism evidence="2 3">
    <name type="scientific">Luteolibacter soli</name>
    <dbReference type="NCBI Taxonomy" id="3135280"/>
    <lineage>
        <taxon>Bacteria</taxon>
        <taxon>Pseudomonadati</taxon>
        <taxon>Verrucomicrobiota</taxon>
        <taxon>Verrucomicrobiia</taxon>
        <taxon>Verrucomicrobiales</taxon>
        <taxon>Verrucomicrobiaceae</taxon>
        <taxon>Luteolibacter</taxon>
    </lineage>
</organism>
<comment type="caution">
    <text evidence="2">The sequence shown here is derived from an EMBL/GenBank/DDBJ whole genome shotgun (WGS) entry which is preliminary data.</text>
</comment>
<evidence type="ECO:0000313" key="2">
    <source>
        <dbReference type="EMBL" id="MEK7952130.1"/>
    </source>
</evidence>
<name>A0ABU9AXM7_9BACT</name>
<feature type="signal peptide" evidence="1">
    <location>
        <begin position="1"/>
        <end position="33"/>
    </location>
</feature>
<dbReference type="PROSITE" id="PS00018">
    <property type="entry name" value="EF_HAND_1"/>
    <property type="match status" value="1"/>
</dbReference>
<sequence>MPGTPAFMCDAKRRRFARVSLISLSLLASTAFAGPKVWIFGGDPGDEKHHELYQKNLTSLRKIFTTTYGVASKDLKIFYGPKDAGYNGICTKEVLLAELKEAAAATKDKSPVWIIFQGHANSIPGGVLFNIPGPDASAREIAEALEGAVPETPLVIFATTAASEQYLKPLAAPGRIVITANSAGDPENQNDFPIALTAALESKETDTDHDGLVTVTELFKACHAQIEAMCAKEGFMVREHSQMDGNGDGRGTSRPAIIDAEPASKTGLRIGGERTDGPVPGFD</sequence>
<evidence type="ECO:0008006" key="4">
    <source>
        <dbReference type="Google" id="ProtNLM"/>
    </source>
</evidence>
<evidence type="ECO:0000256" key="1">
    <source>
        <dbReference type="SAM" id="SignalP"/>
    </source>
</evidence>